<reference evidence="2 3" key="1">
    <citation type="submission" date="2019-03" db="EMBL/GenBank/DDBJ databases">
        <title>Genomic analyses of the natural microbiome of Caenorhabditis elegans.</title>
        <authorList>
            <person name="Samuel B."/>
        </authorList>
    </citation>
    <scope>NUCLEOTIDE SEQUENCE [LARGE SCALE GENOMIC DNA]</scope>
    <source>
        <strain evidence="2 3">JUb65</strain>
    </source>
</reference>
<name>A0A4V6PQF5_9MICO</name>
<evidence type="ECO:0000313" key="2">
    <source>
        <dbReference type="EMBL" id="TDN44262.1"/>
    </source>
</evidence>
<dbReference type="PRINTS" id="PR01950">
    <property type="entry name" value="LANCSUPER"/>
</dbReference>
<dbReference type="Proteomes" id="UP000295764">
    <property type="component" value="Unassembled WGS sequence"/>
</dbReference>
<keyword evidence="1" id="KW-0862">Zinc</keyword>
<dbReference type="GO" id="GO:0031179">
    <property type="term" value="P:peptide modification"/>
    <property type="evidence" value="ECO:0007669"/>
    <property type="project" value="InterPro"/>
</dbReference>
<evidence type="ECO:0000313" key="3">
    <source>
        <dbReference type="Proteomes" id="UP000295764"/>
    </source>
</evidence>
<dbReference type="SMART" id="SM01260">
    <property type="entry name" value="LANC_like"/>
    <property type="match status" value="1"/>
</dbReference>
<dbReference type="InterPro" id="IPR007822">
    <property type="entry name" value="LANC-like"/>
</dbReference>
<gene>
    <name evidence="2" type="ORF">EDF64_10594</name>
</gene>
<dbReference type="AlphaFoldDB" id="A0A4V6PQF5"/>
<dbReference type="RefSeq" id="WP_133519701.1">
    <property type="nucleotide sequence ID" value="NZ_SNVW01000005.1"/>
</dbReference>
<comment type="caution">
    <text evidence="2">The sequence shown here is derived from an EMBL/GenBank/DDBJ whole genome shotgun (WGS) entry which is preliminary data.</text>
</comment>
<dbReference type="PRINTS" id="PR01955">
    <property type="entry name" value="LANCFRANKIA"/>
</dbReference>
<dbReference type="SUPFAM" id="SSF158745">
    <property type="entry name" value="LanC-like"/>
    <property type="match status" value="1"/>
</dbReference>
<sequence>MTDTAGLRTAAVRDAQSIAWDTVARIRDDAERASRPTPDEFTGRVEPRWHPLSIDQGDLGLAFMYATADRVDPDAGWDSSAHQHLSAVGASFGSVGPIGPGVFGTGAVLLAFRALSRGGARYQRAEAEAERVLRERLRSLLRSSPLRGGLPTAAFDVASGVAGALMTGLTTAGSDPSAHQMVAEAAAALSIWARQAAPEGLWTPQTGVTDFDRAHRPEAASGYIDLGYAHGVPGVLAALGGARRAGIAVDGLDDAVDRLRAELTADLIDTRWGADVPYRRTAAVYGEYLPARTAWCYGGPGVALALAVSARDAGELGVSEKLWRSSVDRPRAARNTAAAGICHGTAGLLLVGRALRRAGLEVPDSDLDRLVGEIIDDHDDGSRYGFRDLDHHGVAFDSAGFLQGAAGVAAALLSITAEAPSPAETVFTGVADVRAR</sequence>
<feature type="binding site" evidence="1">
    <location>
        <position position="343"/>
    </location>
    <ligand>
        <name>Zn(2+)</name>
        <dbReference type="ChEBI" id="CHEBI:29105"/>
    </ligand>
</feature>
<dbReference type="OrthoDB" id="1882482at2"/>
<dbReference type="GO" id="GO:0046872">
    <property type="term" value="F:metal ion binding"/>
    <property type="evidence" value="ECO:0007669"/>
    <property type="project" value="UniProtKB-KW"/>
</dbReference>
<evidence type="ECO:0000256" key="1">
    <source>
        <dbReference type="PIRSR" id="PIRSR607822-1"/>
    </source>
</evidence>
<proteinExistence type="predicted"/>
<keyword evidence="1" id="KW-0479">Metal-binding</keyword>
<accession>A0A4V6PQF5</accession>
<dbReference type="Pfam" id="PF05147">
    <property type="entry name" value="LANC_like"/>
    <property type="match status" value="1"/>
</dbReference>
<organism evidence="2 3">
    <name type="scientific">Curtobacterium flaccumfaciens</name>
    <dbReference type="NCBI Taxonomy" id="2035"/>
    <lineage>
        <taxon>Bacteria</taxon>
        <taxon>Bacillati</taxon>
        <taxon>Actinomycetota</taxon>
        <taxon>Actinomycetes</taxon>
        <taxon>Micrococcales</taxon>
        <taxon>Microbacteriaceae</taxon>
        <taxon>Curtobacterium</taxon>
    </lineage>
</organism>
<protein>
    <submittedName>
        <fullName evidence="2">Lanthionine synthetase-like protein</fullName>
    </submittedName>
</protein>
<dbReference type="Gene3D" id="1.50.10.20">
    <property type="match status" value="1"/>
</dbReference>
<feature type="binding site" evidence="1">
    <location>
        <position position="342"/>
    </location>
    <ligand>
        <name>Zn(2+)</name>
        <dbReference type="ChEBI" id="CHEBI:29105"/>
    </ligand>
</feature>
<dbReference type="EMBL" id="SNVW01000005">
    <property type="protein sequence ID" value="TDN44262.1"/>
    <property type="molecule type" value="Genomic_DNA"/>
</dbReference>
<feature type="binding site" evidence="1">
    <location>
        <position position="296"/>
    </location>
    <ligand>
        <name>Zn(2+)</name>
        <dbReference type="ChEBI" id="CHEBI:29105"/>
    </ligand>
</feature>